<gene>
    <name evidence="2" type="ORF">KDK_69050</name>
</gene>
<dbReference type="GO" id="GO:0006355">
    <property type="term" value="P:regulation of DNA-templated transcription"/>
    <property type="evidence" value="ECO:0007669"/>
    <property type="project" value="InterPro"/>
</dbReference>
<dbReference type="GO" id="GO:0003677">
    <property type="term" value="F:DNA binding"/>
    <property type="evidence" value="ECO:0007669"/>
    <property type="project" value="InterPro"/>
</dbReference>
<dbReference type="SUPFAM" id="SSF48452">
    <property type="entry name" value="TPR-like"/>
    <property type="match status" value="1"/>
</dbReference>
<evidence type="ECO:0000313" key="2">
    <source>
        <dbReference type="EMBL" id="GCE23105.1"/>
    </source>
</evidence>
<dbReference type="EMBL" id="BIFS01000002">
    <property type="protein sequence ID" value="GCE23105.1"/>
    <property type="molecule type" value="Genomic_DNA"/>
</dbReference>
<dbReference type="InterPro" id="IPR016032">
    <property type="entry name" value="Sig_transdc_resp-reg_C-effctor"/>
</dbReference>
<dbReference type="PANTHER" id="PTHR35807:SF2">
    <property type="entry name" value="TRANSCRIPTIONAL ACTIVATOR DOMAIN"/>
    <property type="match status" value="1"/>
</dbReference>
<feature type="domain" description="Bacterial transcriptional activator" evidence="1">
    <location>
        <begin position="155"/>
        <end position="299"/>
    </location>
</feature>
<organism evidence="2 3">
    <name type="scientific">Dictyobacter kobayashii</name>
    <dbReference type="NCBI Taxonomy" id="2014872"/>
    <lineage>
        <taxon>Bacteria</taxon>
        <taxon>Bacillati</taxon>
        <taxon>Chloroflexota</taxon>
        <taxon>Ktedonobacteria</taxon>
        <taxon>Ktedonobacterales</taxon>
        <taxon>Dictyobacteraceae</taxon>
        <taxon>Dictyobacter</taxon>
    </lineage>
</organism>
<dbReference type="InterPro" id="IPR051677">
    <property type="entry name" value="AfsR-DnrI-RedD_regulator"/>
</dbReference>
<proteinExistence type="predicted"/>
<keyword evidence="3" id="KW-1185">Reference proteome</keyword>
<dbReference type="InterPro" id="IPR036388">
    <property type="entry name" value="WH-like_DNA-bd_sf"/>
</dbReference>
<accession>A0A402AVL5</accession>
<dbReference type="Pfam" id="PF03704">
    <property type="entry name" value="BTAD"/>
    <property type="match status" value="1"/>
</dbReference>
<dbReference type="PANTHER" id="PTHR35807">
    <property type="entry name" value="TRANSCRIPTIONAL REGULATOR REDD-RELATED"/>
    <property type="match status" value="1"/>
</dbReference>
<name>A0A402AVL5_9CHLR</name>
<dbReference type="InterPro" id="IPR005158">
    <property type="entry name" value="BTAD"/>
</dbReference>
<evidence type="ECO:0000313" key="3">
    <source>
        <dbReference type="Proteomes" id="UP000287188"/>
    </source>
</evidence>
<protein>
    <recommendedName>
        <fullName evidence="1">Bacterial transcriptional activator domain-containing protein</fullName>
    </recommendedName>
</protein>
<sequence>MCFVELRNQPQLKHTLQTHPDLAQLRTLLHLEEIDAPPLLEEPVPMPVNSVEQKGGSRLRICALGEPAVLIDENPVTRWRMARSMELFFLLLDQSHPLRKEQIIDALWQNYDKQSNRAFHSTLFYLRKAIGEACIVSQGGTYVLDLTAHYASIEYDVELFQKHFARGKECLEQEDEEGAQHAFEAMLALYRGDYIQTSYNDWSSSRRNELRQASLDAHRELALIAWYHEKIATSMKHWQQILASDNTQEEAHYGLMRCYARQGKRSLALRQYQQCEKILQEELGAKPGTTLQQFYQRLKSATSKANKDK</sequence>
<dbReference type="Gene3D" id="1.25.40.10">
    <property type="entry name" value="Tetratricopeptide repeat domain"/>
    <property type="match status" value="1"/>
</dbReference>
<comment type="caution">
    <text evidence="2">The sequence shown here is derived from an EMBL/GenBank/DDBJ whole genome shotgun (WGS) entry which is preliminary data.</text>
</comment>
<dbReference type="SMART" id="SM01043">
    <property type="entry name" value="BTAD"/>
    <property type="match status" value="1"/>
</dbReference>
<reference evidence="3" key="1">
    <citation type="submission" date="2018-12" db="EMBL/GenBank/DDBJ databases">
        <title>Tengunoibacter tsumagoiensis gen. nov., sp. nov., Dictyobacter kobayashii sp. nov., D. alpinus sp. nov., and D. joshuensis sp. nov. and description of Dictyobacteraceae fam. nov. within the order Ktedonobacterales isolated from Tengu-no-mugimeshi.</title>
        <authorList>
            <person name="Wang C.M."/>
            <person name="Zheng Y."/>
            <person name="Sakai Y."/>
            <person name="Toyoda A."/>
            <person name="Minakuchi Y."/>
            <person name="Abe K."/>
            <person name="Yokota A."/>
            <person name="Yabe S."/>
        </authorList>
    </citation>
    <scope>NUCLEOTIDE SEQUENCE [LARGE SCALE GENOMIC DNA]</scope>
    <source>
        <strain evidence="3">Uno11</strain>
    </source>
</reference>
<dbReference type="Gene3D" id="1.10.10.10">
    <property type="entry name" value="Winged helix-like DNA-binding domain superfamily/Winged helix DNA-binding domain"/>
    <property type="match status" value="1"/>
</dbReference>
<evidence type="ECO:0000259" key="1">
    <source>
        <dbReference type="SMART" id="SM01043"/>
    </source>
</evidence>
<dbReference type="SUPFAM" id="SSF46894">
    <property type="entry name" value="C-terminal effector domain of the bipartite response regulators"/>
    <property type="match status" value="1"/>
</dbReference>
<dbReference type="Proteomes" id="UP000287188">
    <property type="component" value="Unassembled WGS sequence"/>
</dbReference>
<dbReference type="InterPro" id="IPR011990">
    <property type="entry name" value="TPR-like_helical_dom_sf"/>
</dbReference>
<dbReference type="AlphaFoldDB" id="A0A402AVL5"/>